<keyword evidence="2" id="KW-0378">Hydrolase</keyword>
<evidence type="ECO:0000259" key="1">
    <source>
        <dbReference type="Pfam" id="PF07969"/>
    </source>
</evidence>
<protein>
    <submittedName>
        <fullName evidence="2">Amidohydrolase family protein</fullName>
    </submittedName>
</protein>
<accession>A0A516X7Y7</accession>
<evidence type="ECO:0000313" key="3">
    <source>
        <dbReference type="Proteomes" id="UP000317344"/>
    </source>
</evidence>
<dbReference type="KEGG" id="toy:FO059_08545"/>
<reference evidence="2 3" key="1">
    <citation type="submission" date="2019-07" db="EMBL/GenBank/DDBJ databases">
        <title>Tomitella cavernea sp. nov., an actinomycete isolated from soil.</title>
        <authorList>
            <person name="Cheng J."/>
        </authorList>
    </citation>
    <scope>NUCLEOTIDE SEQUENCE [LARGE SCALE GENOMIC DNA]</scope>
    <source>
        <strain evidence="2 3">HY188</strain>
    </source>
</reference>
<name>A0A516X7Y7_9ACTN</name>
<dbReference type="Gene3D" id="3.20.20.140">
    <property type="entry name" value="Metal-dependent hydrolases"/>
    <property type="match status" value="1"/>
</dbReference>
<feature type="domain" description="Amidohydrolase 3" evidence="1">
    <location>
        <begin position="25"/>
        <end position="511"/>
    </location>
</feature>
<dbReference type="SUPFAM" id="SSF51556">
    <property type="entry name" value="Metallo-dependent hydrolases"/>
    <property type="match status" value="1"/>
</dbReference>
<evidence type="ECO:0000313" key="2">
    <source>
        <dbReference type="EMBL" id="QDQ99184.1"/>
    </source>
</evidence>
<dbReference type="InterPro" id="IPR013108">
    <property type="entry name" value="Amidohydro_3"/>
</dbReference>
<dbReference type="Pfam" id="PF07969">
    <property type="entry name" value="Amidohydro_3"/>
    <property type="match status" value="1"/>
</dbReference>
<dbReference type="SUPFAM" id="SSF51338">
    <property type="entry name" value="Composite domain of metallo-dependent hydrolases"/>
    <property type="match status" value="1"/>
</dbReference>
<dbReference type="Gene3D" id="2.30.40.10">
    <property type="entry name" value="Urease, subunit C, domain 1"/>
    <property type="match status" value="1"/>
</dbReference>
<dbReference type="InterPro" id="IPR011059">
    <property type="entry name" value="Metal-dep_hydrolase_composite"/>
</dbReference>
<dbReference type="PANTHER" id="PTHR22642">
    <property type="entry name" value="IMIDAZOLONEPROPIONASE"/>
    <property type="match status" value="1"/>
</dbReference>
<dbReference type="InterPro" id="IPR032466">
    <property type="entry name" value="Metal_Hydrolase"/>
</dbReference>
<dbReference type="Proteomes" id="UP000317344">
    <property type="component" value="Chromosome"/>
</dbReference>
<dbReference type="GO" id="GO:0016810">
    <property type="term" value="F:hydrolase activity, acting on carbon-nitrogen (but not peptide) bonds"/>
    <property type="evidence" value="ECO:0007669"/>
    <property type="project" value="InterPro"/>
</dbReference>
<dbReference type="Gene3D" id="3.10.310.70">
    <property type="match status" value="1"/>
</dbReference>
<dbReference type="OrthoDB" id="3238066at2"/>
<sequence length="514" mass="52963">MAVVDGTVAWLGDDDPAHALHPDARVIDLQGAFVAPAFVDPHVHVTDTGLSLTGLNLSGAASLADCLDALGTYARRHPETRIIWGHGWDETRWPERRAPSADDLEGVAPGRDVYLSRIDEHSAAASRGLIASAGLPAPAQGAPAQPLHGDEHHAVRTRARLLLDPAQLDHARRAALDHAAAHGIVAVHECGGPDIAGADDFRAVLAMGAGEHSVAVRGYWGEPVTTARQARSLLAEHGAHALGGDLFLDGALGSRTAWLHEPYADHSGNGTAHLDGAAAAAHLRACTEAGIQAGFHAIGDAAVHAATGAFAAAAEAMGGPAVAGRAHRIEHAELVSREQAAVLGRLGAVASVQPVFDALWGGPHGMYADRLGAARTAQTNPFSVLAAEGVTLAIGSDSPVTAMDPWAAVRAAVNHSVDDHSLSPRAAFTAATRGAWRAAGLRDGMAGTLQPGAEASFAVWETGELVVAASSKSIARWSTDPRSRVPALPDMSADAPAPRCLATVRSGRMIYTAA</sequence>
<proteinExistence type="predicted"/>
<dbReference type="PANTHER" id="PTHR22642:SF2">
    <property type="entry name" value="PROTEIN LONG AFTER FAR-RED 3"/>
    <property type="match status" value="1"/>
</dbReference>
<keyword evidence="3" id="KW-1185">Reference proteome</keyword>
<organism evidence="2 3">
    <name type="scientific">Tomitella fengzijianii</name>
    <dbReference type="NCBI Taxonomy" id="2597660"/>
    <lineage>
        <taxon>Bacteria</taxon>
        <taxon>Bacillati</taxon>
        <taxon>Actinomycetota</taxon>
        <taxon>Actinomycetes</taxon>
        <taxon>Mycobacteriales</taxon>
        <taxon>Tomitella</taxon>
    </lineage>
</organism>
<dbReference type="AlphaFoldDB" id="A0A516X7Y7"/>
<reference evidence="2 3" key="2">
    <citation type="submission" date="2019-07" db="EMBL/GenBank/DDBJ databases">
        <authorList>
            <person name="Huang Y."/>
        </authorList>
    </citation>
    <scope>NUCLEOTIDE SEQUENCE [LARGE SCALE GENOMIC DNA]</scope>
    <source>
        <strain evidence="2 3">HY188</strain>
    </source>
</reference>
<gene>
    <name evidence="2" type="ORF">FO059_08545</name>
</gene>
<dbReference type="EMBL" id="CP041765">
    <property type="protein sequence ID" value="QDQ99184.1"/>
    <property type="molecule type" value="Genomic_DNA"/>
</dbReference>